<name>E8X7T8_GRATM</name>
<dbReference type="AlphaFoldDB" id="E8X7T8"/>
<reference evidence="2" key="1">
    <citation type="submission" date="2011-01" db="EMBL/GenBank/DDBJ databases">
        <title>Complete sequence of plasmid4 of Acidobacterium sp. MP5ACTX9.</title>
        <authorList>
            <consortium name="US DOE Joint Genome Institute"/>
            <person name="Lucas S."/>
            <person name="Copeland A."/>
            <person name="Lapidus A."/>
            <person name="Cheng J.-F."/>
            <person name="Goodwin L."/>
            <person name="Pitluck S."/>
            <person name="Teshima H."/>
            <person name="Detter J.C."/>
            <person name="Han C."/>
            <person name="Tapia R."/>
            <person name="Land M."/>
            <person name="Hauser L."/>
            <person name="Kyrpides N."/>
            <person name="Ivanova N."/>
            <person name="Ovchinnikova G."/>
            <person name="Pagani I."/>
            <person name="Rawat S.R."/>
            <person name="Mannisto M."/>
            <person name="Haggblom M.M."/>
            <person name="Woyke T."/>
        </authorList>
    </citation>
    <scope>NUCLEOTIDE SEQUENCE [LARGE SCALE GENOMIC DNA]</scope>
    <source>
        <strain evidence="2">MP5ACTX9</strain>
        <plasmid evidence="2">Plasmid pACIX904</plasmid>
    </source>
</reference>
<dbReference type="HOGENOM" id="CLU_1015388_0_0_0"/>
<evidence type="ECO:0000313" key="2">
    <source>
        <dbReference type="Proteomes" id="UP000000343"/>
    </source>
</evidence>
<dbReference type="PROSITE" id="PS51257">
    <property type="entry name" value="PROKAR_LIPOPROTEIN"/>
    <property type="match status" value="1"/>
</dbReference>
<organism evidence="2">
    <name type="scientific">Granulicella tundricola (strain ATCC BAA-1859 / DSM 23138 / MP5ACTX9)</name>
    <dbReference type="NCBI Taxonomy" id="1198114"/>
    <lineage>
        <taxon>Bacteria</taxon>
        <taxon>Pseudomonadati</taxon>
        <taxon>Acidobacteriota</taxon>
        <taxon>Terriglobia</taxon>
        <taxon>Terriglobales</taxon>
        <taxon>Acidobacteriaceae</taxon>
        <taxon>Granulicella</taxon>
    </lineage>
</organism>
<dbReference type="KEGG" id="acm:AciX9_4592"/>
<accession>E8X7T8</accession>
<protein>
    <recommendedName>
        <fullName evidence="3">Lipoprotein</fullName>
    </recommendedName>
</protein>
<evidence type="ECO:0008006" key="3">
    <source>
        <dbReference type="Google" id="ProtNLM"/>
    </source>
</evidence>
<dbReference type="EMBL" id="CP002484">
    <property type="protein sequence ID" value="ADW71522.1"/>
    <property type="molecule type" value="Genomic_DNA"/>
</dbReference>
<dbReference type="Proteomes" id="UP000000343">
    <property type="component" value="Plasmid pACIX904"/>
</dbReference>
<dbReference type="PaxDb" id="1198114-AciX9_4592"/>
<keyword evidence="2" id="KW-1185">Reference proteome</keyword>
<geneLocation type="plasmid" evidence="1 2">
    <name>pACIX904</name>
</geneLocation>
<dbReference type="eggNOG" id="ENOG5033FFN">
    <property type="taxonomic scope" value="Bacteria"/>
</dbReference>
<evidence type="ECO:0000313" key="1">
    <source>
        <dbReference type="EMBL" id="ADW71522.1"/>
    </source>
</evidence>
<keyword evidence="1" id="KW-0614">Plasmid</keyword>
<dbReference type="OrthoDB" id="120599at2"/>
<dbReference type="RefSeq" id="WP_013573241.1">
    <property type="nucleotide sequence ID" value="NC_015059.1"/>
</dbReference>
<gene>
    <name evidence="1" type="ordered locus">AciX9_4592</name>
</gene>
<proteinExistence type="predicted"/>
<sequence>MKNGLEVGGRFVGNVCLGIALAAAGLGLGGCKVGSSGGSGGTGGGGGTSDPNHVYATGNWQIQATPTKGVAPFTSLGGFINEQGTDPGINDLTTGAFQAQSTSCYVNTPTVPLQGAVLAYQLGLRSFAVDGQFLTISAAEDATVTHMTGTYSITGGCADGATGNLAGTKYAALSGTYKGSVTAGTTPETMQLVLSQFQQGTGDGVFLVSGNASFTGFSCFNQASLASADGGIAGSAVNLSFVTNDPTSARLLLTGTITSDAKTFNVSSAMVTGGNCAGSIGTAVLTQQ</sequence>